<evidence type="ECO:0000313" key="2">
    <source>
        <dbReference type="EMBL" id="EXX91126.1"/>
    </source>
</evidence>
<dbReference type="SMART" id="SM00450">
    <property type="entry name" value="RHOD"/>
    <property type="match status" value="1"/>
</dbReference>
<name>A0A9W5S2Z5_9BACL</name>
<dbReference type="InterPro" id="IPR036873">
    <property type="entry name" value="Rhodanese-like_dom_sf"/>
</dbReference>
<reference evidence="2 3" key="1">
    <citation type="submission" date="2014-02" db="EMBL/GenBank/DDBJ databases">
        <title>Genome sequence of Paenibacillus darwinianus reveals adaptive mechanisms for survival in Antarctic soils.</title>
        <authorList>
            <person name="Dsouza M."/>
            <person name="Taylor M.W."/>
            <person name="Turner S.J."/>
            <person name="Aislabie J."/>
        </authorList>
    </citation>
    <scope>NUCLEOTIDE SEQUENCE [LARGE SCALE GENOMIC DNA]</scope>
    <source>
        <strain evidence="2 3">CE1</strain>
    </source>
</reference>
<sequence length="105" mass="11970">MYEEWSTQELKERLARGEKMNLVDVREPEEWQEGHIAEARHIPLSQFTERVGELHAEDEDSPLVFICRSGNRSGRVCDYMVQQGYTVINVAGGMLAWSGDVQTGD</sequence>
<keyword evidence="3" id="KW-1185">Reference proteome</keyword>
<dbReference type="PANTHER" id="PTHR43031:SF17">
    <property type="entry name" value="SULFURTRANSFERASE YTWF-RELATED"/>
    <property type="match status" value="1"/>
</dbReference>
<dbReference type="InterPro" id="IPR050229">
    <property type="entry name" value="GlpE_sulfurtransferase"/>
</dbReference>
<dbReference type="PROSITE" id="PS50206">
    <property type="entry name" value="RHODANESE_3"/>
    <property type="match status" value="1"/>
</dbReference>
<dbReference type="OrthoDB" id="9800872at2"/>
<dbReference type="AlphaFoldDB" id="A0A9W5S2Z5"/>
<proteinExistence type="predicted"/>
<gene>
    <name evidence="2" type="ORF">BG53_12315</name>
</gene>
<dbReference type="CDD" id="cd00158">
    <property type="entry name" value="RHOD"/>
    <property type="match status" value="1"/>
</dbReference>
<evidence type="ECO:0000259" key="1">
    <source>
        <dbReference type="PROSITE" id="PS50206"/>
    </source>
</evidence>
<dbReference type="PANTHER" id="PTHR43031">
    <property type="entry name" value="FAD-DEPENDENT OXIDOREDUCTASE"/>
    <property type="match status" value="1"/>
</dbReference>
<accession>A0A9W5S2Z5</accession>
<dbReference type="Proteomes" id="UP000053750">
    <property type="component" value="Unassembled WGS sequence"/>
</dbReference>
<organism evidence="2 3">
    <name type="scientific">Paenibacillus darwinianus</name>
    <dbReference type="NCBI Taxonomy" id="1380763"/>
    <lineage>
        <taxon>Bacteria</taxon>
        <taxon>Bacillati</taxon>
        <taxon>Bacillota</taxon>
        <taxon>Bacilli</taxon>
        <taxon>Bacillales</taxon>
        <taxon>Paenibacillaceae</taxon>
        <taxon>Paenibacillus</taxon>
    </lineage>
</organism>
<comment type="caution">
    <text evidence="2">The sequence shown here is derived from an EMBL/GenBank/DDBJ whole genome shotgun (WGS) entry which is preliminary data.</text>
</comment>
<protein>
    <submittedName>
        <fullName evidence="2">Sulfurtransferase</fullName>
    </submittedName>
</protein>
<dbReference type="EMBL" id="JFHU01000041">
    <property type="protein sequence ID" value="EXX91126.1"/>
    <property type="molecule type" value="Genomic_DNA"/>
</dbReference>
<dbReference type="Pfam" id="PF00581">
    <property type="entry name" value="Rhodanese"/>
    <property type="match status" value="1"/>
</dbReference>
<dbReference type="Gene3D" id="3.40.250.10">
    <property type="entry name" value="Rhodanese-like domain"/>
    <property type="match status" value="1"/>
</dbReference>
<feature type="domain" description="Rhodanese" evidence="1">
    <location>
        <begin position="16"/>
        <end position="102"/>
    </location>
</feature>
<dbReference type="RefSeq" id="WP_036585939.1">
    <property type="nucleotide sequence ID" value="NZ_KK082215.1"/>
</dbReference>
<dbReference type="InterPro" id="IPR001763">
    <property type="entry name" value="Rhodanese-like_dom"/>
</dbReference>
<evidence type="ECO:0000313" key="3">
    <source>
        <dbReference type="Proteomes" id="UP000053750"/>
    </source>
</evidence>
<dbReference type="SUPFAM" id="SSF52821">
    <property type="entry name" value="Rhodanese/Cell cycle control phosphatase"/>
    <property type="match status" value="1"/>
</dbReference>